<accession>A0A2Z7A236</accession>
<keyword evidence="3" id="KW-1185">Reference proteome</keyword>
<sequence length="172" mass="19302">MQRRAQFRATIARRSTSGDAHQPTKRRPARISCVASNARRRPSPLIIARQARGAAAAEVRSGAKRRPPLSTNCAQRRPTSRGVQRVQQARGRGAQRVRQEYGRGAQRMRQAHGRDCGRYRQSGPQPESRLLCQPALEALTNSARTDSPRKTRPELFPAKRWRRRAAHGGGVR</sequence>
<gene>
    <name evidence="2" type="ORF">F511_32197</name>
</gene>
<organism evidence="2 3">
    <name type="scientific">Dorcoceras hygrometricum</name>
    <dbReference type="NCBI Taxonomy" id="472368"/>
    <lineage>
        <taxon>Eukaryota</taxon>
        <taxon>Viridiplantae</taxon>
        <taxon>Streptophyta</taxon>
        <taxon>Embryophyta</taxon>
        <taxon>Tracheophyta</taxon>
        <taxon>Spermatophyta</taxon>
        <taxon>Magnoliopsida</taxon>
        <taxon>eudicotyledons</taxon>
        <taxon>Gunneridae</taxon>
        <taxon>Pentapetalae</taxon>
        <taxon>asterids</taxon>
        <taxon>lamiids</taxon>
        <taxon>Lamiales</taxon>
        <taxon>Gesneriaceae</taxon>
        <taxon>Didymocarpoideae</taxon>
        <taxon>Trichosporeae</taxon>
        <taxon>Loxocarpinae</taxon>
        <taxon>Dorcoceras</taxon>
    </lineage>
</organism>
<feature type="region of interest" description="Disordered" evidence="1">
    <location>
        <begin position="1"/>
        <end position="29"/>
    </location>
</feature>
<evidence type="ECO:0000313" key="2">
    <source>
        <dbReference type="EMBL" id="KZV15547.1"/>
    </source>
</evidence>
<evidence type="ECO:0000256" key="1">
    <source>
        <dbReference type="SAM" id="MobiDB-lite"/>
    </source>
</evidence>
<dbReference type="AlphaFoldDB" id="A0A2Z7A236"/>
<evidence type="ECO:0000313" key="3">
    <source>
        <dbReference type="Proteomes" id="UP000250235"/>
    </source>
</evidence>
<feature type="region of interest" description="Disordered" evidence="1">
    <location>
        <begin position="58"/>
        <end position="128"/>
    </location>
</feature>
<name>A0A2Z7A236_9LAMI</name>
<feature type="region of interest" description="Disordered" evidence="1">
    <location>
        <begin position="140"/>
        <end position="172"/>
    </location>
</feature>
<proteinExistence type="predicted"/>
<dbReference type="Proteomes" id="UP000250235">
    <property type="component" value="Unassembled WGS sequence"/>
</dbReference>
<dbReference type="EMBL" id="KV019908">
    <property type="protein sequence ID" value="KZV15547.1"/>
    <property type="molecule type" value="Genomic_DNA"/>
</dbReference>
<reference evidence="2 3" key="1">
    <citation type="journal article" date="2015" name="Proc. Natl. Acad. Sci. U.S.A.">
        <title>The resurrection genome of Boea hygrometrica: A blueprint for survival of dehydration.</title>
        <authorList>
            <person name="Xiao L."/>
            <person name="Yang G."/>
            <person name="Zhang L."/>
            <person name="Yang X."/>
            <person name="Zhao S."/>
            <person name="Ji Z."/>
            <person name="Zhou Q."/>
            <person name="Hu M."/>
            <person name="Wang Y."/>
            <person name="Chen M."/>
            <person name="Xu Y."/>
            <person name="Jin H."/>
            <person name="Xiao X."/>
            <person name="Hu G."/>
            <person name="Bao F."/>
            <person name="Hu Y."/>
            <person name="Wan P."/>
            <person name="Li L."/>
            <person name="Deng X."/>
            <person name="Kuang T."/>
            <person name="Xiang C."/>
            <person name="Zhu J.K."/>
            <person name="Oliver M.J."/>
            <person name="He Y."/>
        </authorList>
    </citation>
    <scope>NUCLEOTIDE SEQUENCE [LARGE SCALE GENOMIC DNA]</scope>
    <source>
        <strain evidence="3">cv. XS01</strain>
    </source>
</reference>
<feature type="compositionally biased region" description="Low complexity" evidence="1">
    <location>
        <begin position="81"/>
        <end position="96"/>
    </location>
</feature>
<protein>
    <submittedName>
        <fullName evidence="2">Uncharacterized protein</fullName>
    </submittedName>
</protein>